<keyword evidence="10" id="KW-0966">Cell projection</keyword>
<keyword evidence="10" id="KW-0969">Cilium</keyword>
<accession>A0A2T2WMA9</accession>
<name>A0A2T2WMA9_9FIRM</name>
<gene>
    <name evidence="10" type="ORF">C7B45_03320</name>
</gene>
<comment type="subcellular location">
    <subcellularLocation>
        <location evidence="1">Bacterial flagellum basal body</location>
    </subcellularLocation>
    <subcellularLocation>
        <location evidence="2">Cell membrane</location>
    </subcellularLocation>
</comment>
<evidence type="ECO:0000256" key="7">
    <source>
        <dbReference type="ARBA" id="ARBA00023143"/>
    </source>
</evidence>
<evidence type="ECO:0000256" key="1">
    <source>
        <dbReference type="ARBA" id="ARBA00004117"/>
    </source>
</evidence>
<keyword evidence="5 9" id="KW-1133">Transmembrane helix</keyword>
<dbReference type="GO" id="GO:0005886">
    <property type="term" value="C:plasma membrane"/>
    <property type="evidence" value="ECO:0007669"/>
    <property type="project" value="UniProtKB-SubCell"/>
</dbReference>
<dbReference type="InterPro" id="IPR022781">
    <property type="entry name" value="Flagellar_biosynth_FliO"/>
</dbReference>
<evidence type="ECO:0000256" key="3">
    <source>
        <dbReference type="ARBA" id="ARBA00022475"/>
    </source>
</evidence>
<dbReference type="PANTHER" id="PTHR38766">
    <property type="entry name" value="FLAGELLAR PROTEIN FLIO"/>
    <property type="match status" value="1"/>
</dbReference>
<organism evidence="10 11">
    <name type="scientific">Sulfobacillus acidophilus</name>
    <dbReference type="NCBI Taxonomy" id="53633"/>
    <lineage>
        <taxon>Bacteria</taxon>
        <taxon>Bacillati</taxon>
        <taxon>Bacillota</taxon>
        <taxon>Clostridia</taxon>
        <taxon>Eubacteriales</taxon>
        <taxon>Clostridiales Family XVII. Incertae Sedis</taxon>
        <taxon>Sulfobacillus</taxon>
    </lineage>
</organism>
<dbReference type="InterPro" id="IPR052205">
    <property type="entry name" value="FliO/MopB"/>
</dbReference>
<comment type="similarity">
    <text evidence="8">Belongs to the FliO/MopB family.</text>
</comment>
<dbReference type="AlphaFoldDB" id="A0A2T2WMA9"/>
<dbReference type="EMBL" id="PXYV01000006">
    <property type="protein sequence ID" value="PSR23356.1"/>
    <property type="molecule type" value="Genomic_DNA"/>
</dbReference>
<proteinExistence type="inferred from homology"/>
<dbReference type="GO" id="GO:0009425">
    <property type="term" value="C:bacterial-type flagellum basal body"/>
    <property type="evidence" value="ECO:0007669"/>
    <property type="project" value="UniProtKB-SubCell"/>
</dbReference>
<dbReference type="Proteomes" id="UP000241848">
    <property type="component" value="Unassembled WGS sequence"/>
</dbReference>
<feature type="transmembrane region" description="Helical" evidence="9">
    <location>
        <begin position="20"/>
        <end position="38"/>
    </location>
</feature>
<evidence type="ECO:0000256" key="8">
    <source>
        <dbReference type="ARBA" id="ARBA00037937"/>
    </source>
</evidence>
<evidence type="ECO:0000313" key="11">
    <source>
        <dbReference type="Proteomes" id="UP000241848"/>
    </source>
</evidence>
<sequence>MKRRIGGSFELSSVGLVLNFVWAMLLVVALAYVAARLLKRIGLGKSSPSRYLNQIDYLPLGPKRGIALVQVVDRTVALGITDQSVSFLMEVTPEAMAQRATEVIAGVGEPPSLSQFAEEMIRRWKRDDRA</sequence>
<comment type="caution">
    <text evidence="10">The sequence shown here is derived from an EMBL/GenBank/DDBJ whole genome shotgun (WGS) entry which is preliminary data.</text>
</comment>
<reference evidence="10 11" key="1">
    <citation type="journal article" date="2014" name="BMC Genomics">
        <title>Comparison of environmental and isolate Sulfobacillus genomes reveals diverse carbon, sulfur, nitrogen, and hydrogen metabolisms.</title>
        <authorList>
            <person name="Justice N.B."/>
            <person name="Norman A."/>
            <person name="Brown C.T."/>
            <person name="Singh A."/>
            <person name="Thomas B.C."/>
            <person name="Banfield J.F."/>
        </authorList>
    </citation>
    <scope>NUCLEOTIDE SEQUENCE [LARGE SCALE GENOMIC DNA]</scope>
    <source>
        <strain evidence="10">AMDSBA3</strain>
    </source>
</reference>
<keyword evidence="10" id="KW-0282">Flagellum</keyword>
<evidence type="ECO:0000256" key="4">
    <source>
        <dbReference type="ARBA" id="ARBA00022692"/>
    </source>
</evidence>
<evidence type="ECO:0000256" key="9">
    <source>
        <dbReference type="SAM" id="Phobius"/>
    </source>
</evidence>
<dbReference type="PANTHER" id="PTHR38766:SF1">
    <property type="entry name" value="FLAGELLAR PROTEIN FLIO"/>
    <property type="match status" value="1"/>
</dbReference>
<keyword evidence="4 9" id="KW-0812">Transmembrane</keyword>
<keyword evidence="6 9" id="KW-0472">Membrane</keyword>
<evidence type="ECO:0000256" key="5">
    <source>
        <dbReference type="ARBA" id="ARBA00022989"/>
    </source>
</evidence>
<dbReference type="Pfam" id="PF04347">
    <property type="entry name" value="FliO"/>
    <property type="match status" value="1"/>
</dbReference>
<keyword evidence="3" id="KW-1003">Cell membrane</keyword>
<dbReference type="GO" id="GO:0044781">
    <property type="term" value="P:bacterial-type flagellum organization"/>
    <property type="evidence" value="ECO:0007669"/>
    <property type="project" value="InterPro"/>
</dbReference>
<evidence type="ECO:0000313" key="10">
    <source>
        <dbReference type="EMBL" id="PSR23356.1"/>
    </source>
</evidence>
<keyword evidence="7" id="KW-0975">Bacterial flagellum</keyword>
<protein>
    <submittedName>
        <fullName evidence="10">Flagellar biosynthesis protein FliO</fullName>
    </submittedName>
</protein>
<evidence type="ECO:0000256" key="6">
    <source>
        <dbReference type="ARBA" id="ARBA00023136"/>
    </source>
</evidence>
<evidence type="ECO:0000256" key="2">
    <source>
        <dbReference type="ARBA" id="ARBA00004236"/>
    </source>
</evidence>